<accession>A0A0M2HMB0</accession>
<protein>
    <submittedName>
        <fullName evidence="1">Uncharacterized protein</fullName>
    </submittedName>
</protein>
<keyword evidence="2" id="KW-1185">Reference proteome</keyword>
<evidence type="ECO:0000313" key="2">
    <source>
        <dbReference type="Proteomes" id="UP000034098"/>
    </source>
</evidence>
<dbReference type="Proteomes" id="UP000034098">
    <property type="component" value="Unassembled WGS sequence"/>
</dbReference>
<proteinExistence type="predicted"/>
<dbReference type="AlphaFoldDB" id="A0A0M2HMB0"/>
<dbReference type="PATRIC" id="fig|69370.6.peg.122"/>
<comment type="caution">
    <text evidence="1">The sequence shown here is derived from an EMBL/GenBank/DDBJ whole genome shotgun (WGS) entry which is preliminary data.</text>
</comment>
<dbReference type="RefSeq" id="WP_045296180.1">
    <property type="nucleotide sequence ID" value="NZ_JYJA01000015.1"/>
</dbReference>
<organism evidence="1 2">
    <name type="scientific">Microbacterium trichothecenolyticum</name>
    <name type="common">Aureobacterium trichothecenolyticum</name>
    <dbReference type="NCBI Taxonomy" id="69370"/>
    <lineage>
        <taxon>Bacteria</taxon>
        <taxon>Bacillati</taxon>
        <taxon>Actinomycetota</taxon>
        <taxon>Actinomycetes</taxon>
        <taxon>Micrococcales</taxon>
        <taxon>Microbacteriaceae</taxon>
        <taxon>Microbacterium</taxon>
    </lineage>
</organism>
<name>A0A0M2HMB0_MICTR</name>
<reference evidence="1 2" key="1">
    <citation type="submission" date="2015-02" db="EMBL/GenBank/DDBJ databases">
        <title>Draft genome sequences of ten Microbacterium spp. with emphasis on heavy metal contaminated environments.</title>
        <authorList>
            <person name="Corretto E."/>
        </authorList>
    </citation>
    <scope>NUCLEOTIDE SEQUENCE [LARGE SCALE GENOMIC DNA]</scope>
    <source>
        <strain evidence="1 2">DSM 8608</strain>
    </source>
</reference>
<evidence type="ECO:0000313" key="1">
    <source>
        <dbReference type="EMBL" id="KJL45564.1"/>
    </source>
</evidence>
<dbReference type="EMBL" id="JYJA01000015">
    <property type="protein sequence ID" value="KJL45564.1"/>
    <property type="molecule type" value="Genomic_DNA"/>
</dbReference>
<gene>
    <name evidence="1" type="ORF">RS82_00116</name>
</gene>
<sequence>MYYTFTRVDKRAFVKAFEAGQRVRMGRDTSEDTVIDSGFTKDSVADPFADTGRGGVLRYWVAVAGSETPVGRVDFNSHVSEAQPWGFYCLACERRITSVDSLIAAEMREAHVAGHAHVADDEPVDEPGFALDADGESDVTRGVQYLISAKTHVEEAFEARLGVNYRHEHLSYWVSVEDIEGNVNGLWVETGEFLSMCERILGGSGNGSIAKNWASIAQRAEIRDYAWHRDGEPCIQAMSSGGCGHNHRYGRTFADAH</sequence>